<dbReference type="Pfam" id="PF02574">
    <property type="entry name" value="S-methyl_trans"/>
    <property type="match status" value="1"/>
</dbReference>
<evidence type="ECO:0000256" key="10">
    <source>
        <dbReference type="ARBA" id="ARBA00022628"/>
    </source>
</evidence>
<keyword evidence="14 19" id="KW-0862">Zinc</keyword>
<dbReference type="SUPFAM" id="SSF82282">
    <property type="entry name" value="Homocysteine S-methyltransferase"/>
    <property type="match status" value="1"/>
</dbReference>
<dbReference type="Proteomes" id="UP001343724">
    <property type="component" value="Unassembled WGS sequence"/>
</dbReference>
<dbReference type="Pfam" id="PF00809">
    <property type="entry name" value="Pterin_bind"/>
    <property type="match status" value="1"/>
</dbReference>
<comment type="cofactor">
    <cofactor evidence="2 19">
        <name>Zn(2+)</name>
        <dbReference type="ChEBI" id="CHEBI:29105"/>
    </cofactor>
</comment>
<keyword evidence="15" id="KW-0486">Methionine biosynthesis</keyword>
<evidence type="ECO:0000259" key="23">
    <source>
        <dbReference type="PROSITE" id="PS51332"/>
    </source>
</evidence>
<dbReference type="Pfam" id="PF02310">
    <property type="entry name" value="B12-binding"/>
    <property type="match status" value="1"/>
</dbReference>
<comment type="caution">
    <text evidence="25">The sequence shown here is derived from an EMBL/GenBank/DDBJ whole genome shotgun (WGS) entry which is preliminary data.</text>
</comment>
<dbReference type="PROSITE" id="PS50970">
    <property type="entry name" value="HCY"/>
    <property type="match status" value="1"/>
</dbReference>
<evidence type="ECO:0000256" key="17">
    <source>
        <dbReference type="ARBA" id="ARBA00025552"/>
    </source>
</evidence>
<dbReference type="InterPro" id="IPR011005">
    <property type="entry name" value="Dihydropteroate_synth-like_sf"/>
</dbReference>
<dbReference type="InterPro" id="IPR050554">
    <property type="entry name" value="Met_Synthase/Corrinoid"/>
</dbReference>
<accession>A0ABU6IZ92</accession>
<keyword evidence="16" id="KW-0170">Cobalt</keyword>
<evidence type="ECO:0000313" key="25">
    <source>
        <dbReference type="EMBL" id="MEC4295196.1"/>
    </source>
</evidence>
<comment type="pathway">
    <text evidence="4">Amino-acid biosynthesis; L-methionine biosynthesis via de novo pathway; L-methionine from L-homocysteine (MetH route): step 1/1.</text>
</comment>
<feature type="domain" description="B12-binding" evidence="23">
    <location>
        <begin position="874"/>
        <end position="998"/>
    </location>
</feature>
<dbReference type="PROSITE" id="PS51332">
    <property type="entry name" value="B12_BINDING"/>
    <property type="match status" value="1"/>
</dbReference>
<evidence type="ECO:0000256" key="2">
    <source>
        <dbReference type="ARBA" id="ARBA00001947"/>
    </source>
</evidence>
<evidence type="ECO:0000256" key="4">
    <source>
        <dbReference type="ARBA" id="ARBA00005178"/>
    </source>
</evidence>
<dbReference type="Gene3D" id="3.40.50.280">
    <property type="entry name" value="Cobalamin-binding domain"/>
    <property type="match status" value="1"/>
</dbReference>
<comment type="catalytic activity">
    <reaction evidence="1">
        <text>(6S)-5-methyl-5,6,7,8-tetrahydrofolate + L-homocysteine = (6S)-5,6,7,8-tetrahydrofolate + L-methionine</text>
        <dbReference type="Rhea" id="RHEA:11172"/>
        <dbReference type="ChEBI" id="CHEBI:18608"/>
        <dbReference type="ChEBI" id="CHEBI:57453"/>
        <dbReference type="ChEBI" id="CHEBI:57844"/>
        <dbReference type="ChEBI" id="CHEBI:58199"/>
        <dbReference type="EC" id="2.1.1.13"/>
    </reaction>
</comment>
<evidence type="ECO:0000256" key="11">
    <source>
        <dbReference type="ARBA" id="ARBA00022679"/>
    </source>
</evidence>
<dbReference type="Gene3D" id="3.20.20.20">
    <property type="entry name" value="Dihydropteroate synthase-like"/>
    <property type="match status" value="1"/>
</dbReference>
<feature type="binding site" evidence="19">
    <location>
        <position position="280"/>
    </location>
    <ligand>
        <name>Zn(2+)</name>
        <dbReference type="ChEBI" id="CHEBI:29105"/>
    </ligand>
</feature>
<feature type="binding site" evidence="19">
    <location>
        <position position="214"/>
    </location>
    <ligand>
        <name>Zn(2+)</name>
        <dbReference type="ChEBI" id="CHEBI:29105"/>
    </ligand>
</feature>
<dbReference type="SMART" id="SM01018">
    <property type="entry name" value="B12-binding_2"/>
    <property type="match status" value="1"/>
</dbReference>
<dbReference type="RefSeq" id="WP_326454792.1">
    <property type="nucleotide sequence ID" value="NZ_JAYMFH010000009.1"/>
</dbReference>
<dbReference type="InterPro" id="IPR006158">
    <property type="entry name" value="Cobalamin-bd"/>
</dbReference>
<dbReference type="EMBL" id="JAYMFH010000009">
    <property type="protein sequence ID" value="MEC4295196.1"/>
    <property type="molecule type" value="Genomic_DNA"/>
</dbReference>
<evidence type="ECO:0000256" key="14">
    <source>
        <dbReference type="ARBA" id="ARBA00022833"/>
    </source>
</evidence>
<evidence type="ECO:0000259" key="22">
    <source>
        <dbReference type="PROSITE" id="PS50972"/>
    </source>
</evidence>
<comment type="cofactor">
    <cofactor evidence="3">
        <name>methylcob(III)alamin</name>
        <dbReference type="ChEBI" id="CHEBI:28115"/>
    </cofactor>
</comment>
<dbReference type="Pfam" id="PF02607">
    <property type="entry name" value="B12-binding_2"/>
    <property type="match status" value="1"/>
</dbReference>
<dbReference type="EC" id="2.1.1.13" evidence="6"/>
<organism evidence="25 26">
    <name type="scientific">Adlercreutzia shanghongiae</name>
    <dbReference type="NCBI Taxonomy" id="3111773"/>
    <lineage>
        <taxon>Bacteria</taxon>
        <taxon>Bacillati</taxon>
        <taxon>Actinomycetota</taxon>
        <taxon>Coriobacteriia</taxon>
        <taxon>Eggerthellales</taxon>
        <taxon>Eggerthellaceae</taxon>
        <taxon>Adlercreutzia</taxon>
    </lineage>
</organism>
<evidence type="ECO:0000256" key="6">
    <source>
        <dbReference type="ARBA" id="ARBA00012032"/>
    </source>
</evidence>
<name>A0ABU6IZ92_9ACTN</name>
<evidence type="ECO:0000256" key="13">
    <source>
        <dbReference type="ARBA" id="ARBA00022723"/>
    </source>
</evidence>
<evidence type="ECO:0000256" key="1">
    <source>
        <dbReference type="ARBA" id="ARBA00001700"/>
    </source>
</evidence>
<sequence length="998" mass="101023">MATPRKLTVTDAHLAEALAGRSYLLFDGGMGTLVQAAGLHTVHEVPDLLNLTHPDEITAIQRRYVEAGADCLTTNTFSANRLKLAGTGATVAEVYAAAAANARAAGARLVAGDVGPTGALLEPLGTLTFEEAYDIFAEQAHAAEAAGCDLIVVETMADLLEAKAAVLAAAETTALPVFATMTFGEDGRTFLGTTPAIAATTLSSLGASAVGLNCSLGPTELAPLVSEMAPHNRALVMAQPNAGLPRIEAGETVFDVGPRDFAQAMEAILDAGATIVGGCCGTTPDHIAALRAVLDRRMKVSAAEEAKEPRAGTFRASHARYRPAFTVTSAQQMVTLPSGEARIAVIGERINPTGKKKLKAALQAGDVDYLVAEAAAQQRAGADILDVNVGVPGLDEPALLSQVTRTLQSMVPLPLQLDSSDPAAIEAAARAYAGRPMVNSVNGKADNLAAVLPVVARYGCTVVGLTLDESGIPPTAEERLAIAERIVDAAEAHGIPREDVAIDCLVMAAATNQREVREILRAVALVKERLGVRTVLGVSNVSFGLPARPLVNSTFLAAAFGAGLDMPILNPLNARYRDTVATFRILNGQDAGCRAFLEDYANAQDPYEIAASGACVGGAPVGGNAAVPGYMGGNAAAPGQASGNMGANAAAPGQAGGDAGAPGPLGGNAAAPGKVGGSADVSGKTGGNVAAPGQTGGNVAAPGQTGGNVDASGLLGEGSICCPISISDAFAAIPETVAALAEYVLEGRGVPVAATTEALLATYDGLAIINDIFVPILDVVGQKYDDGTFFLPQLMASAEAVKAGFDLIRDHNAAVSAPSATSPAGCDLSCPSAPGEDASREGGLTSSPAEGSAVSAGSSSVGGGLGRPHFGASERAIIVATVQGDIHDIGKNIVKMLLENYGFSVIDLGRDVAPETVVDAAHESGARLIGLSALMTTTVGAMERTIKLVHEQLPGVAVMVGGAVITQEFADQISADFYAKDAAASTRIASAFFEGDPS</sequence>
<dbReference type="PANTHER" id="PTHR45833:SF1">
    <property type="entry name" value="METHIONINE SYNTHASE"/>
    <property type="match status" value="1"/>
</dbReference>
<proteinExistence type="inferred from homology"/>
<dbReference type="PANTHER" id="PTHR45833">
    <property type="entry name" value="METHIONINE SYNTHASE"/>
    <property type="match status" value="1"/>
</dbReference>
<dbReference type="InterPro" id="IPR036589">
    <property type="entry name" value="HCY_dom_sf"/>
</dbReference>
<dbReference type="InterPro" id="IPR036724">
    <property type="entry name" value="Cobalamin-bd_sf"/>
</dbReference>
<feature type="domain" description="Pterin-binding" evidence="22">
    <location>
        <begin position="343"/>
        <end position="587"/>
    </location>
</feature>
<evidence type="ECO:0000256" key="16">
    <source>
        <dbReference type="ARBA" id="ARBA00023285"/>
    </source>
</evidence>
<dbReference type="InterPro" id="IPR003759">
    <property type="entry name" value="Cbl-bd_cap"/>
</dbReference>
<keyword evidence="12" id="KW-0949">S-adenosyl-L-methionine</keyword>
<evidence type="ECO:0000256" key="3">
    <source>
        <dbReference type="ARBA" id="ARBA00001956"/>
    </source>
</evidence>
<feature type="compositionally biased region" description="Gly residues" evidence="20">
    <location>
        <begin position="654"/>
        <end position="666"/>
    </location>
</feature>
<dbReference type="NCBIfam" id="NF005719">
    <property type="entry name" value="PRK07535.1"/>
    <property type="match status" value="1"/>
</dbReference>
<evidence type="ECO:0000256" key="8">
    <source>
        <dbReference type="ARBA" id="ARBA00022603"/>
    </source>
</evidence>
<evidence type="ECO:0000259" key="21">
    <source>
        <dbReference type="PROSITE" id="PS50970"/>
    </source>
</evidence>
<dbReference type="PROSITE" id="PS51337">
    <property type="entry name" value="B12_BINDING_NTER"/>
    <property type="match status" value="1"/>
</dbReference>
<dbReference type="PROSITE" id="PS50972">
    <property type="entry name" value="PTERIN_BINDING"/>
    <property type="match status" value="1"/>
</dbReference>
<feature type="binding site" evidence="19">
    <location>
        <position position="279"/>
    </location>
    <ligand>
        <name>Zn(2+)</name>
        <dbReference type="ChEBI" id="CHEBI:29105"/>
    </ligand>
</feature>
<comment type="similarity">
    <text evidence="5">Belongs to the vitamin-B12 dependent methionine synthase family.</text>
</comment>
<feature type="region of interest" description="Disordered" evidence="20">
    <location>
        <begin position="644"/>
        <end position="704"/>
    </location>
</feature>
<comment type="function">
    <text evidence="17">Catalyzes the transfer of a methyl group from methyl-cobalamin to homocysteine, yielding enzyme-bound cob(I)alamin and methionine. Subsequently, remethylates the cofactor using methyltetrahydrofolate.</text>
</comment>
<evidence type="ECO:0000313" key="26">
    <source>
        <dbReference type="Proteomes" id="UP001343724"/>
    </source>
</evidence>
<evidence type="ECO:0000259" key="24">
    <source>
        <dbReference type="PROSITE" id="PS51337"/>
    </source>
</evidence>
<keyword evidence="13 19" id="KW-0479">Metal-binding</keyword>
<dbReference type="InterPro" id="IPR003726">
    <property type="entry name" value="HCY_dom"/>
</dbReference>
<dbReference type="SUPFAM" id="SSF51717">
    <property type="entry name" value="Dihydropteroate synthetase-like"/>
    <property type="match status" value="1"/>
</dbReference>
<dbReference type="Gene3D" id="1.10.1240.10">
    <property type="entry name" value="Methionine synthase domain"/>
    <property type="match status" value="1"/>
</dbReference>
<evidence type="ECO:0000256" key="12">
    <source>
        <dbReference type="ARBA" id="ARBA00022691"/>
    </source>
</evidence>
<keyword evidence="10" id="KW-0846">Cobalamin</keyword>
<dbReference type="InterPro" id="IPR000489">
    <property type="entry name" value="Pterin-binding_dom"/>
</dbReference>
<dbReference type="SUPFAM" id="SSF47644">
    <property type="entry name" value="Methionine synthase domain"/>
    <property type="match status" value="1"/>
</dbReference>
<gene>
    <name evidence="25" type="ORF">VJ920_07725</name>
</gene>
<evidence type="ECO:0000256" key="15">
    <source>
        <dbReference type="ARBA" id="ARBA00023167"/>
    </source>
</evidence>
<feature type="domain" description="B12-binding N-terminal" evidence="24">
    <location>
        <begin position="727"/>
        <end position="820"/>
    </location>
</feature>
<dbReference type="Gene3D" id="3.20.20.330">
    <property type="entry name" value="Homocysteine-binding-like domain"/>
    <property type="match status" value="1"/>
</dbReference>
<feature type="domain" description="Hcy-binding" evidence="21">
    <location>
        <begin position="12"/>
        <end position="294"/>
    </location>
</feature>
<protein>
    <recommendedName>
        <fullName evidence="7">Methionine synthase</fullName>
        <ecNumber evidence="6">2.1.1.13</ecNumber>
    </recommendedName>
    <alternativeName>
        <fullName evidence="18">5-methyltetrahydrofolate--homocysteine methyltransferase</fullName>
    </alternativeName>
</protein>
<evidence type="ECO:0000256" key="5">
    <source>
        <dbReference type="ARBA" id="ARBA00010398"/>
    </source>
</evidence>
<feature type="compositionally biased region" description="Low complexity" evidence="20">
    <location>
        <begin position="644"/>
        <end position="653"/>
    </location>
</feature>
<evidence type="ECO:0000256" key="19">
    <source>
        <dbReference type="PROSITE-ProRule" id="PRU00333"/>
    </source>
</evidence>
<keyword evidence="26" id="KW-1185">Reference proteome</keyword>
<keyword evidence="11 19" id="KW-0808">Transferase</keyword>
<keyword evidence="9" id="KW-0028">Amino-acid biosynthesis</keyword>
<evidence type="ECO:0000256" key="18">
    <source>
        <dbReference type="ARBA" id="ARBA00031040"/>
    </source>
</evidence>
<evidence type="ECO:0000256" key="7">
    <source>
        <dbReference type="ARBA" id="ARBA00013998"/>
    </source>
</evidence>
<dbReference type="SUPFAM" id="SSF52242">
    <property type="entry name" value="Cobalamin (vitamin B12)-binding domain"/>
    <property type="match status" value="1"/>
</dbReference>
<feature type="region of interest" description="Disordered" evidence="20">
    <location>
        <begin position="817"/>
        <end position="862"/>
    </location>
</feature>
<reference evidence="25 26" key="1">
    <citation type="submission" date="2024-01" db="EMBL/GenBank/DDBJ databases">
        <title>novel species in genus Adlercreutzia.</title>
        <authorList>
            <person name="Liu X."/>
        </authorList>
    </citation>
    <scope>NUCLEOTIDE SEQUENCE [LARGE SCALE GENOMIC DNA]</scope>
    <source>
        <strain evidence="25 26">R22</strain>
    </source>
</reference>
<dbReference type="InterPro" id="IPR036594">
    <property type="entry name" value="Meth_synthase_dom"/>
</dbReference>
<keyword evidence="8 19" id="KW-0489">Methyltransferase</keyword>
<evidence type="ECO:0000256" key="9">
    <source>
        <dbReference type="ARBA" id="ARBA00022605"/>
    </source>
</evidence>
<evidence type="ECO:0000256" key="20">
    <source>
        <dbReference type="SAM" id="MobiDB-lite"/>
    </source>
</evidence>